<evidence type="ECO:0000256" key="6">
    <source>
        <dbReference type="SAM" id="MobiDB-lite"/>
    </source>
</evidence>
<dbReference type="SMART" id="SM00448">
    <property type="entry name" value="REC"/>
    <property type="match status" value="1"/>
</dbReference>
<dbReference type="PRINTS" id="PR00344">
    <property type="entry name" value="BCTRLSENSOR"/>
</dbReference>
<dbReference type="Gene3D" id="3.30.565.10">
    <property type="entry name" value="Histidine kinase-like ATPase, C-terminal domain"/>
    <property type="match status" value="1"/>
</dbReference>
<keyword evidence="3" id="KW-0808">Transferase</keyword>
<name>A0ABR3JYE9_9AGAR</name>
<dbReference type="InterPro" id="IPR003594">
    <property type="entry name" value="HATPase_dom"/>
</dbReference>
<feature type="domain" description="Histidine kinase" evidence="7">
    <location>
        <begin position="1"/>
        <end position="147"/>
    </location>
</feature>
<dbReference type="Gene3D" id="3.40.50.2300">
    <property type="match status" value="1"/>
</dbReference>
<dbReference type="PROSITE" id="PS50109">
    <property type="entry name" value="HIS_KIN"/>
    <property type="match status" value="1"/>
</dbReference>
<sequence>MKEAERRNIDFQVDISNSPRVVIGDSRKIQIVVQNLTANALKYTVHGSVTVKCQTYGEPEGLRNQNQTAIEILVADTGIGISASKLESIFREFEQVESTEPKTSSEAGVGLGLAVVARIVEQLNGQLRVDSKVDKGSRFSILIPLSMPGDGHSSRGASPQSSSRSSLQPRSRKNSDSSKEQDIDDLVEAISSDHMRSSTRSSSAAAEQKCIMDDPDANMGSPVLLPGTFPMQDSRTPIRPVKIDDVQSLNTPQGFALKLPPAVRSPPDLSRIQRSSSSQKLRVLIVEDNEINRLILGKRLRVDGHTVVNTCNGQEGLDKVTVDKEFDLVLMDIQMPILNGFEATERIRELERNLEDNQQVSRLSHQLNGRIPIFAVSASLREQQREELANYGVDGWILKPIDFKRLSVILVGITDYQQRQRDLYRPGNWEAGGWLQDPSSNDRTPSKS</sequence>
<comment type="caution">
    <text evidence="9">The sequence shown here is derived from an EMBL/GenBank/DDBJ whole genome shotgun (WGS) entry which is preliminary data.</text>
</comment>
<evidence type="ECO:0000256" key="3">
    <source>
        <dbReference type="ARBA" id="ARBA00022679"/>
    </source>
</evidence>
<protein>
    <recommendedName>
        <fullName evidence="2">histidine kinase</fullName>
        <ecNumber evidence="2">2.7.13.3</ecNumber>
    </recommendedName>
</protein>
<evidence type="ECO:0000256" key="1">
    <source>
        <dbReference type="ARBA" id="ARBA00000085"/>
    </source>
</evidence>
<evidence type="ECO:0000313" key="9">
    <source>
        <dbReference type="EMBL" id="KAL0960867.1"/>
    </source>
</evidence>
<feature type="modified residue" description="4-aspartylphosphate" evidence="5">
    <location>
        <position position="332"/>
    </location>
</feature>
<keyword evidence="4" id="KW-0418">Kinase</keyword>
<evidence type="ECO:0000256" key="5">
    <source>
        <dbReference type="PROSITE-ProRule" id="PRU00169"/>
    </source>
</evidence>
<dbReference type="InterPro" id="IPR001789">
    <property type="entry name" value="Sig_transdc_resp-reg_receiver"/>
</dbReference>
<accession>A0ABR3JYE9</accession>
<comment type="catalytic activity">
    <reaction evidence="1">
        <text>ATP + protein L-histidine = ADP + protein N-phospho-L-histidine.</text>
        <dbReference type="EC" id="2.7.13.3"/>
    </reaction>
</comment>
<dbReference type="SUPFAM" id="SSF55874">
    <property type="entry name" value="ATPase domain of HSP90 chaperone/DNA topoisomerase II/histidine kinase"/>
    <property type="match status" value="1"/>
</dbReference>
<dbReference type="PANTHER" id="PTHR43047">
    <property type="entry name" value="TWO-COMPONENT HISTIDINE PROTEIN KINASE"/>
    <property type="match status" value="1"/>
</dbReference>
<dbReference type="PROSITE" id="PS50110">
    <property type="entry name" value="RESPONSE_REGULATORY"/>
    <property type="match status" value="1"/>
</dbReference>
<gene>
    <name evidence="9" type="ORF">HGRIS_005882</name>
</gene>
<organism evidence="9 10">
    <name type="scientific">Hohenbuehelia grisea</name>
    <dbReference type="NCBI Taxonomy" id="104357"/>
    <lineage>
        <taxon>Eukaryota</taxon>
        <taxon>Fungi</taxon>
        <taxon>Dikarya</taxon>
        <taxon>Basidiomycota</taxon>
        <taxon>Agaricomycotina</taxon>
        <taxon>Agaricomycetes</taxon>
        <taxon>Agaricomycetidae</taxon>
        <taxon>Agaricales</taxon>
        <taxon>Pleurotineae</taxon>
        <taxon>Pleurotaceae</taxon>
        <taxon>Hohenbuehelia</taxon>
    </lineage>
</organism>
<keyword evidence="5" id="KW-0597">Phosphoprotein</keyword>
<dbReference type="CDD" id="cd17546">
    <property type="entry name" value="REC_hyHK_CKI1_RcsC-like"/>
    <property type="match status" value="1"/>
</dbReference>
<reference evidence="10" key="1">
    <citation type="submission" date="2024-06" db="EMBL/GenBank/DDBJ databases">
        <title>Multi-omics analyses provide insights into the biosynthesis of the anticancer antibiotic pleurotin in Hohenbuehelia grisea.</title>
        <authorList>
            <person name="Weaver J.A."/>
            <person name="Alberti F."/>
        </authorList>
    </citation>
    <scope>NUCLEOTIDE SEQUENCE [LARGE SCALE GENOMIC DNA]</scope>
    <source>
        <strain evidence="10">T-177</strain>
    </source>
</reference>
<keyword evidence="10" id="KW-1185">Reference proteome</keyword>
<dbReference type="InterPro" id="IPR004358">
    <property type="entry name" value="Sig_transdc_His_kin-like_C"/>
</dbReference>
<dbReference type="InterPro" id="IPR036890">
    <property type="entry name" value="HATPase_C_sf"/>
</dbReference>
<evidence type="ECO:0000259" key="8">
    <source>
        <dbReference type="PROSITE" id="PS50110"/>
    </source>
</evidence>
<dbReference type="SMART" id="SM00387">
    <property type="entry name" value="HATPase_c"/>
    <property type="match status" value="1"/>
</dbReference>
<dbReference type="InterPro" id="IPR011006">
    <property type="entry name" value="CheY-like_superfamily"/>
</dbReference>
<dbReference type="Pfam" id="PF02518">
    <property type="entry name" value="HATPase_c"/>
    <property type="match status" value="1"/>
</dbReference>
<feature type="region of interest" description="Disordered" evidence="6">
    <location>
        <begin position="144"/>
        <end position="182"/>
    </location>
</feature>
<dbReference type="EMBL" id="JASNQZ010000001">
    <property type="protein sequence ID" value="KAL0960867.1"/>
    <property type="molecule type" value="Genomic_DNA"/>
</dbReference>
<dbReference type="Pfam" id="PF00072">
    <property type="entry name" value="Response_reg"/>
    <property type="match status" value="1"/>
</dbReference>
<feature type="compositionally biased region" description="Low complexity" evidence="6">
    <location>
        <begin position="154"/>
        <end position="169"/>
    </location>
</feature>
<evidence type="ECO:0000259" key="7">
    <source>
        <dbReference type="PROSITE" id="PS50109"/>
    </source>
</evidence>
<dbReference type="InterPro" id="IPR005467">
    <property type="entry name" value="His_kinase_dom"/>
</dbReference>
<dbReference type="PANTHER" id="PTHR43047:SF76">
    <property type="entry name" value="PHYTOCHROME-LIKE HISTIDINE KINASE 2"/>
    <property type="match status" value="1"/>
</dbReference>
<dbReference type="EC" id="2.7.13.3" evidence="2"/>
<feature type="domain" description="Response regulatory" evidence="8">
    <location>
        <begin position="282"/>
        <end position="414"/>
    </location>
</feature>
<proteinExistence type="predicted"/>
<dbReference type="Proteomes" id="UP001556367">
    <property type="component" value="Unassembled WGS sequence"/>
</dbReference>
<evidence type="ECO:0000256" key="4">
    <source>
        <dbReference type="ARBA" id="ARBA00022777"/>
    </source>
</evidence>
<evidence type="ECO:0000256" key="2">
    <source>
        <dbReference type="ARBA" id="ARBA00012438"/>
    </source>
</evidence>
<evidence type="ECO:0000313" key="10">
    <source>
        <dbReference type="Proteomes" id="UP001556367"/>
    </source>
</evidence>
<dbReference type="SUPFAM" id="SSF52172">
    <property type="entry name" value="CheY-like"/>
    <property type="match status" value="1"/>
</dbReference>